<evidence type="ECO:0008006" key="4">
    <source>
        <dbReference type="Google" id="ProtNLM"/>
    </source>
</evidence>
<keyword evidence="1" id="KW-0812">Transmembrane</keyword>
<protein>
    <recommendedName>
        <fullName evidence="4">DUF4175 domain-containing protein</fullName>
    </recommendedName>
</protein>
<keyword evidence="1" id="KW-0472">Membrane</keyword>
<dbReference type="OrthoDB" id="3790019at2"/>
<evidence type="ECO:0000313" key="3">
    <source>
        <dbReference type="Proteomes" id="UP000279994"/>
    </source>
</evidence>
<dbReference type="AlphaFoldDB" id="A0A3N0GNK2"/>
<comment type="caution">
    <text evidence="2">The sequence shown here is derived from an EMBL/GenBank/DDBJ whole genome shotgun (WGS) entry which is preliminary data.</text>
</comment>
<feature type="transmembrane region" description="Helical" evidence="1">
    <location>
        <begin position="71"/>
        <end position="89"/>
    </location>
</feature>
<organism evidence="2 3">
    <name type="scientific">Nocardioides pocheonensis</name>
    <dbReference type="NCBI Taxonomy" id="661485"/>
    <lineage>
        <taxon>Bacteria</taxon>
        <taxon>Bacillati</taxon>
        <taxon>Actinomycetota</taxon>
        <taxon>Actinomycetes</taxon>
        <taxon>Propionibacteriales</taxon>
        <taxon>Nocardioidaceae</taxon>
        <taxon>Nocardioides</taxon>
    </lineage>
</organism>
<dbReference type="Proteomes" id="UP000279994">
    <property type="component" value="Unassembled WGS sequence"/>
</dbReference>
<keyword evidence="3" id="KW-1185">Reference proteome</keyword>
<feature type="transmembrane region" description="Helical" evidence="1">
    <location>
        <begin position="44"/>
        <end position="64"/>
    </location>
</feature>
<gene>
    <name evidence="2" type="ORF">EFL26_13750</name>
</gene>
<proteinExistence type="predicted"/>
<sequence length="90" mass="9954">MTDPPEQGGRIKDIRVYRPAFVGMVLLVCAPFLIFAGASLYGAWGTVVLVLVWLVLFGLGCRWFMPRPRRVVVVGLLSLAAWLVVVLLAR</sequence>
<dbReference type="RefSeq" id="WP_123223407.1">
    <property type="nucleotide sequence ID" value="NZ_RJSF01000040.1"/>
</dbReference>
<reference evidence="2 3" key="1">
    <citation type="submission" date="2018-11" db="EMBL/GenBank/DDBJ databases">
        <authorList>
            <person name="Li F."/>
        </authorList>
    </citation>
    <scope>NUCLEOTIDE SEQUENCE [LARGE SCALE GENOMIC DNA]</scope>
    <source>
        <strain evidence="2 3">Gsoil 818</strain>
    </source>
</reference>
<feature type="transmembrane region" description="Helical" evidence="1">
    <location>
        <begin position="20"/>
        <end position="38"/>
    </location>
</feature>
<accession>A0A3N0GNK2</accession>
<keyword evidence="1" id="KW-1133">Transmembrane helix</keyword>
<dbReference type="EMBL" id="RJSF01000040">
    <property type="protein sequence ID" value="RNM13999.1"/>
    <property type="molecule type" value="Genomic_DNA"/>
</dbReference>
<evidence type="ECO:0000256" key="1">
    <source>
        <dbReference type="SAM" id="Phobius"/>
    </source>
</evidence>
<name>A0A3N0GNK2_9ACTN</name>
<evidence type="ECO:0000313" key="2">
    <source>
        <dbReference type="EMBL" id="RNM13999.1"/>
    </source>
</evidence>